<dbReference type="OrthoDB" id="430315at2759"/>
<proteinExistence type="inferred from homology"/>
<feature type="disulfide bond" evidence="3">
    <location>
        <begin position="166"/>
        <end position="175"/>
    </location>
</feature>
<feature type="disulfide bond" evidence="3">
    <location>
        <begin position="144"/>
        <end position="194"/>
    </location>
</feature>
<accession>A0A8K0N3I5</accession>
<dbReference type="Pfam" id="PF00314">
    <property type="entry name" value="Thaumatin"/>
    <property type="match status" value="1"/>
</dbReference>
<evidence type="ECO:0000256" key="2">
    <source>
        <dbReference type="ARBA" id="ARBA00023157"/>
    </source>
</evidence>
<keyword evidence="2 3" id="KW-1015">Disulfide bond</keyword>
<feature type="disulfide bond" evidence="3">
    <location>
        <begin position="31"/>
        <end position="222"/>
    </location>
</feature>
<dbReference type="SUPFAM" id="SSF49870">
    <property type="entry name" value="Osmotin, thaumatin-like protein"/>
    <property type="match status" value="1"/>
</dbReference>
<feature type="disulfide bond" evidence="3">
    <location>
        <begin position="152"/>
        <end position="162"/>
    </location>
</feature>
<dbReference type="Gene3D" id="2.60.110.10">
    <property type="entry name" value="Thaumatin"/>
    <property type="match status" value="1"/>
</dbReference>
<sequence>MGSSTFLLVLFFPFLLLTLSHAATFDIVNRCPYTVWAAAIPGGGRQLDKNQTWTLTINPGNTSARFWPRTNCSFDSSGHGHCQTGDCGGLLACQADGSPPETIAEYATFVNKDFFDISVVDGFNVPMEIGPDSGSCPGGRPSRCSADLVELCPKELKVPGGCNSPCNVFKTNEYCCNDGTCTPNEYFNFFRSNCPDAYSGPNDDQESTFTCPQGTNYTVVFCP</sequence>
<comment type="similarity">
    <text evidence="1">Belongs to the thaumatin family.</text>
</comment>
<reference evidence="5" key="1">
    <citation type="journal article" date="2017" name="Gigascience">
        <title>The genome draft of coconut (Cocos nucifera).</title>
        <authorList>
            <person name="Xiao Y."/>
            <person name="Xu P."/>
            <person name="Fan H."/>
            <person name="Baudouin L."/>
            <person name="Xia W."/>
            <person name="Bocs S."/>
            <person name="Xu J."/>
            <person name="Li Q."/>
            <person name="Guo A."/>
            <person name="Zhou L."/>
            <person name="Li J."/>
            <person name="Wu Y."/>
            <person name="Ma Z."/>
            <person name="Armero A."/>
            <person name="Issali A.E."/>
            <person name="Liu N."/>
            <person name="Peng M."/>
            <person name="Yang Y."/>
        </authorList>
    </citation>
    <scope>NUCLEOTIDE SEQUENCE</scope>
    <source>
        <tissue evidence="5">Spear leaf of Hainan Tall coconut</tissue>
    </source>
</reference>
<dbReference type="PRINTS" id="PR00347">
    <property type="entry name" value="THAUMATIN"/>
</dbReference>
<protein>
    <submittedName>
        <fullName evidence="5">Thaumatin-like protein</fullName>
    </submittedName>
</protein>
<feature type="chain" id="PRO_5035466370" evidence="4">
    <location>
        <begin position="23"/>
        <end position="223"/>
    </location>
</feature>
<dbReference type="InterPro" id="IPR001938">
    <property type="entry name" value="Thaumatin"/>
</dbReference>
<evidence type="ECO:0000313" key="5">
    <source>
        <dbReference type="EMBL" id="KAG1348038.1"/>
    </source>
</evidence>
<comment type="caution">
    <text evidence="5">The sequence shown here is derived from an EMBL/GenBank/DDBJ whole genome shotgun (WGS) entry which is preliminary data.</text>
</comment>
<evidence type="ECO:0000256" key="1">
    <source>
        <dbReference type="ARBA" id="ARBA00010607"/>
    </source>
</evidence>
<feature type="disulfide bond" evidence="3">
    <location>
        <begin position="87"/>
        <end position="93"/>
    </location>
</feature>
<evidence type="ECO:0000313" key="6">
    <source>
        <dbReference type="Proteomes" id="UP000797356"/>
    </source>
</evidence>
<dbReference type="InterPro" id="IPR017949">
    <property type="entry name" value="Thaumatin_CS"/>
</dbReference>
<dbReference type="InterPro" id="IPR037176">
    <property type="entry name" value="Osmotin/thaumatin-like_sf"/>
</dbReference>
<keyword evidence="6" id="KW-1185">Reference proteome</keyword>
<gene>
    <name evidence="5" type="ORF">COCNU_06G018670</name>
</gene>
<dbReference type="PANTHER" id="PTHR31048">
    <property type="entry name" value="OS03G0233200 PROTEIN"/>
    <property type="match status" value="1"/>
</dbReference>
<dbReference type="PROSITE" id="PS00316">
    <property type="entry name" value="THAUMATIN_1"/>
    <property type="match status" value="1"/>
</dbReference>
<evidence type="ECO:0000256" key="4">
    <source>
        <dbReference type="SAM" id="SignalP"/>
    </source>
</evidence>
<dbReference type="EMBL" id="CM017877">
    <property type="protein sequence ID" value="KAG1348038.1"/>
    <property type="molecule type" value="Genomic_DNA"/>
</dbReference>
<dbReference type="PIRSF" id="PIRSF002703">
    <property type="entry name" value="Thaumatin"/>
    <property type="match status" value="1"/>
</dbReference>
<keyword evidence="4" id="KW-0732">Signal</keyword>
<name>A0A8K0N3I5_COCNU</name>
<reference evidence="5" key="2">
    <citation type="submission" date="2019-07" db="EMBL/GenBank/DDBJ databases">
        <authorList>
            <person name="Yang Y."/>
            <person name="Bocs S."/>
            <person name="Baudouin L."/>
        </authorList>
    </citation>
    <scope>NUCLEOTIDE SEQUENCE</scope>
    <source>
        <tissue evidence="5">Spear leaf of Hainan Tall coconut</tissue>
    </source>
</reference>
<evidence type="ECO:0000256" key="3">
    <source>
        <dbReference type="PIRSR" id="PIRSR002703-1"/>
    </source>
</evidence>
<organism evidence="5 6">
    <name type="scientific">Cocos nucifera</name>
    <name type="common">Coconut palm</name>
    <dbReference type="NCBI Taxonomy" id="13894"/>
    <lineage>
        <taxon>Eukaryota</taxon>
        <taxon>Viridiplantae</taxon>
        <taxon>Streptophyta</taxon>
        <taxon>Embryophyta</taxon>
        <taxon>Tracheophyta</taxon>
        <taxon>Spermatophyta</taxon>
        <taxon>Magnoliopsida</taxon>
        <taxon>Liliopsida</taxon>
        <taxon>Arecaceae</taxon>
        <taxon>Arecoideae</taxon>
        <taxon>Cocoseae</taxon>
        <taxon>Attaleinae</taxon>
        <taxon>Cocos</taxon>
    </lineage>
</organism>
<dbReference type="SMART" id="SM00205">
    <property type="entry name" value="THN"/>
    <property type="match status" value="1"/>
</dbReference>
<dbReference type="PROSITE" id="PS51367">
    <property type="entry name" value="THAUMATIN_2"/>
    <property type="match status" value="1"/>
</dbReference>
<feature type="signal peptide" evidence="4">
    <location>
        <begin position="1"/>
        <end position="22"/>
    </location>
</feature>
<dbReference type="AlphaFoldDB" id="A0A8K0N3I5"/>
<dbReference type="Proteomes" id="UP000797356">
    <property type="component" value="Chromosome 6"/>
</dbReference>
<feature type="disulfide bond" evidence="3">
    <location>
        <begin position="176"/>
        <end position="181"/>
    </location>
</feature>
<feature type="disulfide bond" evidence="3">
    <location>
        <begin position="72"/>
        <end position="82"/>
    </location>
</feature>
<dbReference type="FunFam" id="2.60.110.10:FF:000003">
    <property type="entry name" value="Thaumatin I"/>
    <property type="match status" value="1"/>
</dbReference>